<keyword evidence="3" id="KW-1185">Reference proteome</keyword>
<evidence type="ECO:0000313" key="2">
    <source>
        <dbReference type="EMBL" id="OPJ61176.1"/>
    </source>
</evidence>
<accession>A0A1V4IMP1</accession>
<dbReference type="Proteomes" id="UP000190080">
    <property type="component" value="Unassembled WGS sequence"/>
</dbReference>
<evidence type="ECO:0000313" key="3">
    <source>
        <dbReference type="Proteomes" id="UP000190080"/>
    </source>
</evidence>
<dbReference type="SUPFAM" id="SSF53850">
    <property type="entry name" value="Periplasmic binding protein-like II"/>
    <property type="match status" value="1"/>
</dbReference>
<dbReference type="EMBL" id="MZGV01000024">
    <property type="protein sequence ID" value="OPJ61176.1"/>
    <property type="molecule type" value="Genomic_DNA"/>
</dbReference>
<feature type="signal peptide" evidence="1">
    <location>
        <begin position="1"/>
        <end position="22"/>
    </location>
</feature>
<protein>
    <submittedName>
        <fullName evidence="2">Lipoprotein LipO</fullName>
    </submittedName>
</protein>
<dbReference type="RefSeq" id="WP_207652205.1">
    <property type="nucleotide sequence ID" value="NZ_MZGV01000024.1"/>
</dbReference>
<sequence>MKKNVKKAINLMLIAGMITGTAVGCSSKHNSSESSKNNASFNSKGLPIVKKPIKLKVLTTRWGSMGDSFTKNKWLQDLETKTNVKIKWEVKSLNDWGEKKSIMLAGGDLPDIAIGNQTFGDTDILQNQSMFIAVDDLVNKYMPNYAKALEEMPELKKAVTFPDGKMYSLGKNLPSRPKSEAQPVINKKWLDKLGMKTPTNLDELYNVLLAFKTKDPNGNGKADEIPITGAKDIQLNLLNPFGITDLNSSNMMVKDDGSLVYYPTSNEYKEGIKWLHKLYAAGIIDKEIFTQDDTMYNGKCQDPKGARVGFTYQWTPDAVFGKWSDQYEAIAPIKGPDGKQYAPGDPNGVYSIQRNEAEITSSCKHPEVAARWLDQFYTGEASIQNFWGAIGTVINKGNDGTYTLNDPPKGTSADAWYWDQSLRDFGPKYVSKDFQSKIKLSSKSGDGLKVELSKLSDPYITKPFPNVMYTSEESEDLTTLTTDIGKYVQITRAQWVTKGNIDQQWDAYVKKLKDMGLDKLTKIRTDAYNRYQKVK</sequence>
<dbReference type="PROSITE" id="PS51257">
    <property type="entry name" value="PROKAR_LIPOPROTEIN"/>
    <property type="match status" value="1"/>
</dbReference>
<keyword evidence="2" id="KW-0449">Lipoprotein</keyword>
<reference evidence="2 3" key="1">
    <citation type="submission" date="2017-03" db="EMBL/GenBank/DDBJ databases">
        <title>Genome sequence of Clostridium oryzae DSM 28571.</title>
        <authorList>
            <person name="Poehlein A."/>
            <person name="Daniel R."/>
        </authorList>
    </citation>
    <scope>NUCLEOTIDE SEQUENCE [LARGE SCALE GENOMIC DNA]</scope>
    <source>
        <strain evidence="2 3">DSM 28571</strain>
    </source>
</reference>
<comment type="caution">
    <text evidence="2">The sequence shown here is derived from an EMBL/GenBank/DDBJ whole genome shotgun (WGS) entry which is preliminary data.</text>
</comment>
<dbReference type="Gene3D" id="3.40.190.10">
    <property type="entry name" value="Periplasmic binding protein-like II"/>
    <property type="match status" value="2"/>
</dbReference>
<organism evidence="2 3">
    <name type="scientific">Clostridium oryzae</name>
    <dbReference type="NCBI Taxonomy" id="1450648"/>
    <lineage>
        <taxon>Bacteria</taxon>
        <taxon>Bacillati</taxon>
        <taxon>Bacillota</taxon>
        <taxon>Clostridia</taxon>
        <taxon>Eubacteriales</taxon>
        <taxon>Clostridiaceae</taxon>
        <taxon>Clostridium</taxon>
    </lineage>
</organism>
<name>A0A1V4IMP1_9CLOT</name>
<keyword evidence="1" id="KW-0732">Signal</keyword>
<feature type="chain" id="PRO_5039684611" evidence="1">
    <location>
        <begin position="23"/>
        <end position="535"/>
    </location>
</feature>
<dbReference type="STRING" id="1450648.CLORY_23880"/>
<gene>
    <name evidence="2" type="primary">lipO_8</name>
    <name evidence="2" type="ORF">CLORY_23880</name>
</gene>
<proteinExistence type="predicted"/>
<evidence type="ECO:0000256" key="1">
    <source>
        <dbReference type="SAM" id="SignalP"/>
    </source>
</evidence>
<dbReference type="AlphaFoldDB" id="A0A1V4IMP1"/>